<evidence type="ECO:0000259" key="5">
    <source>
        <dbReference type="Pfam" id="PF00136"/>
    </source>
</evidence>
<evidence type="ECO:0000256" key="3">
    <source>
        <dbReference type="ARBA" id="ARBA00022695"/>
    </source>
</evidence>
<dbReference type="SUPFAM" id="SSF53098">
    <property type="entry name" value="Ribonuclease H-like"/>
    <property type="match status" value="1"/>
</dbReference>
<dbReference type="GO" id="GO:0000724">
    <property type="term" value="P:double-strand break repair via homologous recombination"/>
    <property type="evidence" value="ECO:0007669"/>
    <property type="project" value="TreeGrafter"/>
</dbReference>
<evidence type="ECO:0000256" key="2">
    <source>
        <dbReference type="ARBA" id="ARBA00022679"/>
    </source>
</evidence>
<sequence>FDYDCVYVRWKMVDFYVSRVRGTMQLLQQQDIIGRTSELARVFGIQFFHVLTRGSQYRVESMMLRLAKPLNYIPVTPSVQQRAHQRAPQCLPLVMEPESRFYSNSVVVLDFQSLYPSIIIAYNYCYSTCLGHVDSLGT</sequence>
<dbReference type="GO" id="GO:0042276">
    <property type="term" value="P:error-prone translesion synthesis"/>
    <property type="evidence" value="ECO:0007669"/>
    <property type="project" value="TreeGrafter"/>
</dbReference>
<gene>
    <name evidence="6" type="ORF">GSTENG00038846001</name>
</gene>
<dbReference type="SUPFAM" id="SSF56672">
    <property type="entry name" value="DNA/RNA polymerases"/>
    <property type="match status" value="1"/>
</dbReference>
<protein>
    <recommendedName>
        <fullName evidence="1">DNA-directed DNA polymerase</fullName>
        <ecNumber evidence="1">2.7.7.7</ecNumber>
    </recommendedName>
</protein>
<dbReference type="InterPro" id="IPR006134">
    <property type="entry name" value="DNA-dir_DNA_pol_B_multi_dom"/>
</dbReference>
<dbReference type="Pfam" id="PF00136">
    <property type="entry name" value="DNA_pol_B"/>
    <property type="match status" value="1"/>
</dbReference>
<dbReference type="GO" id="GO:0000166">
    <property type="term" value="F:nucleotide binding"/>
    <property type="evidence" value="ECO:0007669"/>
    <property type="project" value="InterPro"/>
</dbReference>
<reference evidence="6" key="2">
    <citation type="submission" date="2004-02" db="EMBL/GenBank/DDBJ databases">
        <authorList>
            <consortium name="Genoscope"/>
            <consortium name="Whitehead Institute Centre for Genome Research"/>
        </authorList>
    </citation>
    <scope>NUCLEOTIDE SEQUENCE</scope>
</reference>
<evidence type="ECO:0000313" key="6">
    <source>
        <dbReference type="EMBL" id="CAG14131.1"/>
    </source>
</evidence>
<dbReference type="PANTHER" id="PTHR45812:SF1">
    <property type="entry name" value="DNA POLYMERASE ZETA CATALYTIC SUBUNIT"/>
    <property type="match status" value="1"/>
</dbReference>
<evidence type="ECO:0000256" key="4">
    <source>
        <dbReference type="ARBA" id="ARBA00022932"/>
    </source>
</evidence>
<proteinExistence type="predicted"/>
<keyword evidence="2" id="KW-0808">Transferase</keyword>
<dbReference type="InterPro" id="IPR036397">
    <property type="entry name" value="RNaseH_sf"/>
</dbReference>
<reference evidence="6" key="1">
    <citation type="journal article" date="2004" name="Nature">
        <title>Genome duplication in the teleost fish Tetraodon nigroviridis reveals the early vertebrate proto-karyotype.</title>
        <authorList>
            <person name="Jaillon O."/>
            <person name="Aury J.-M."/>
            <person name="Brunet F."/>
            <person name="Petit J.-L."/>
            <person name="Stange-Thomann N."/>
            <person name="Mauceli E."/>
            <person name="Bouneau L."/>
            <person name="Fischer C."/>
            <person name="Ozouf-Costaz C."/>
            <person name="Bernot A."/>
            <person name="Nicaud S."/>
            <person name="Jaffe D."/>
            <person name="Fisher S."/>
            <person name="Lutfalla G."/>
            <person name="Dossat C."/>
            <person name="Segurens B."/>
            <person name="Dasilva C."/>
            <person name="Salanoubat M."/>
            <person name="Levy M."/>
            <person name="Boudet N."/>
            <person name="Castellano S."/>
            <person name="Anthouard V."/>
            <person name="Jubin C."/>
            <person name="Castelli V."/>
            <person name="Katinka M."/>
            <person name="Vacherie B."/>
            <person name="Biemont C."/>
            <person name="Skalli Z."/>
            <person name="Cattolico L."/>
            <person name="Poulain J."/>
            <person name="De Berardinis V."/>
            <person name="Cruaud C."/>
            <person name="Duprat S."/>
            <person name="Brottier P."/>
            <person name="Coutanceau J.-P."/>
            <person name="Gouzy J."/>
            <person name="Parra G."/>
            <person name="Lardier G."/>
            <person name="Chapple C."/>
            <person name="McKernan K.J."/>
            <person name="McEwan P."/>
            <person name="Bosak S."/>
            <person name="Kellis M."/>
            <person name="Volff J.-N."/>
            <person name="Guigo R."/>
            <person name="Zody M.C."/>
            <person name="Mesirov J."/>
            <person name="Lindblad-Toh K."/>
            <person name="Birren B."/>
            <person name="Nusbaum C."/>
            <person name="Kahn D."/>
            <person name="Robinson-Rechavi M."/>
            <person name="Laudet V."/>
            <person name="Schachter V."/>
            <person name="Quetier F."/>
            <person name="Saurin W."/>
            <person name="Scarpelli C."/>
            <person name="Wincker P."/>
            <person name="Lander E.S."/>
            <person name="Weissenbach J."/>
            <person name="Roest Crollius H."/>
        </authorList>
    </citation>
    <scope>NUCLEOTIDE SEQUENCE [LARGE SCALE GENOMIC DNA]</scope>
</reference>
<keyword evidence="4" id="KW-0239">DNA-directed DNA polymerase</keyword>
<dbReference type="InterPro" id="IPR043502">
    <property type="entry name" value="DNA/RNA_pol_sf"/>
</dbReference>
<accession>Q4RBV2</accession>
<evidence type="ECO:0000256" key="1">
    <source>
        <dbReference type="ARBA" id="ARBA00012417"/>
    </source>
</evidence>
<feature type="non-terminal residue" evidence="6">
    <location>
        <position position="1"/>
    </location>
</feature>
<dbReference type="GO" id="GO:0016035">
    <property type="term" value="C:zeta DNA polymerase complex"/>
    <property type="evidence" value="ECO:0007669"/>
    <property type="project" value="InterPro"/>
</dbReference>
<feature type="domain" description="DNA-directed DNA polymerase family B multifunctional" evidence="5">
    <location>
        <begin position="46"/>
        <end position="133"/>
    </location>
</feature>
<dbReference type="Gene3D" id="3.90.1600.10">
    <property type="entry name" value="Palm domain of DNA polymerase"/>
    <property type="match status" value="1"/>
</dbReference>
<organism evidence="6">
    <name type="scientific">Tetraodon nigroviridis</name>
    <name type="common">Spotted green pufferfish</name>
    <name type="synonym">Chelonodon nigroviridis</name>
    <dbReference type="NCBI Taxonomy" id="99883"/>
    <lineage>
        <taxon>Eukaryota</taxon>
        <taxon>Metazoa</taxon>
        <taxon>Chordata</taxon>
        <taxon>Craniata</taxon>
        <taxon>Vertebrata</taxon>
        <taxon>Euteleostomi</taxon>
        <taxon>Actinopterygii</taxon>
        <taxon>Neopterygii</taxon>
        <taxon>Teleostei</taxon>
        <taxon>Neoteleostei</taxon>
        <taxon>Acanthomorphata</taxon>
        <taxon>Eupercaria</taxon>
        <taxon>Tetraodontiformes</taxon>
        <taxon>Tetradontoidea</taxon>
        <taxon>Tetraodontidae</taxon>
        <taxon>Tetraodon</taxon>
    </lineage>
</organism>
<dbReference type="Gene3D" id="3.30.420.10">
    <property type="entry name" value="Ribonuclease H-like superfamily/Ribonuclease H"/>
    <property type="match status" value="1"/>
</dbReference>
<dbReference type="InterPro" id="IPR023211">
    <property type="entry name" value="DNA_pol_palm_dom_sf"/>
</dbReference>
<feature type="non-terminal residue" evidence="6">
    <location>
        <position position="138"/>
    </location>
</feature>
<keyword evidence="3" id="KW-0548">Nucleotidyltransferase</keyword>
<dbReference type="OrthoDB" id="2414538at2759"/>
<dbReference type="InterPro" id="IPR030559">
    <property type="entry name" value="PolZ_Rev3"/>
</dbReference>
<dbReference type="GO" id="GO:0003887">
    <property type="term" value="F:DNA-directed DNA polymerase activity"/>
    <property type="evidence" value="ECO:0007669"/>
    <property type="project" value="UniProtKB-KW"/>
</dbReference>
<dbReference type="PANTHER" id="PTHR45812">
    <property type="entry name" value="DNA POLYMERASE ZETA CATALYTIC SUBUNIT"/>
    <property type="match status" value="1"/>
</dbReference>
<dbReference type="KEGG" id="tng:GSTEN00038846G001"/>
<dbReference type="InterPro" id="IPR012337">
    <property type="entry name" value="RNaseH-like_sf"/>
</dbReference>
<comment type="caution">
    <text evidence="6">The sequence shown here is derived from an EMBL/GenBank/DDBJ whole genome shotgun (WGS) entry which is preliminary data.</text>
</comment>
<dbReference type="GO" id="GO:0005634">
    <property type="term" value="C:nucleus"/>
    <property type="evidence" value="ECO:0007669"/>
    <property type="project" value="TreeGrafter"/>
</dbReference>
<dbReference type="EMBL" id="CAAE01020549">
    <property type="protein sequence ID" value="CAG14131.1"/>
    <property type="molecule type" value="Genomic_DNA"/>
</dbReference>
<dbReference type="EC" id="2.7.7.7" evidence="1"/>
<dbReference type="AlphaFoldDB" id="Q4RBV2"/>
<name>Q4RBV2_TETNG</name>
<dbReference type="GO" id="GO:0003677">
    <property type="term" value="F:DNA binding"/>
    <property type="evidence" value="ECO:0007669"/>
    <property type="project" value="InterPro"/>
</dbReference>